<dbReference type="FunFam" id="2.60.40.10:FF:000129">
    <property type="entry name" value="CLUMA_CG018772, isoform A"/>
    <property type="match status" value="1"/>
</dbReference>
<dbReference type="InterPro" id="IPR013106">
    <property type="entry name" value="Ig_V-set"/>
</dbReference>
<keyword evidence="4" id="KW-1185">Reference proteome</keyword>
<dbReference type="FunFam" id="2.60.40.10:FF:000533">
    <property type="entry name" value="Uncharacterized protein, isoform A"/>
    <property type="match status" value="1"/>
</dbReference>
<dbReference type="Gene3D" id="2.60.40.10">
    <property type="entry name" value="Immunoglobulins"/>
    <property type="match status" value="2"/>
</dbReference>
<evidence type="ECO:0000256" key="1">
    <source>
        <dbReference type="SAM" id="MobiDB-lite"/>
    </source>
</evidence>
<dbReference type="SMART" id="SM00408">
    <property type="entry name" value="IGc2"/>
    <property type="match status" value="2"/>
</dbReference>
<dbReference type="Pfam" id="PF13927">
    <property type="entry name" value="Ig_3"/>
    <property type="match status" value="1"/>
</dbReference>
<dbReference type="Pfam" id="PF07686">
    <property type="entry name" value="V-set"/>
    <property type="match status" value="1"/>
</dbReference>
<evidence type="ECO:0000313" key="4">
    <source>
        <dbReference type="Proteomes" id="UP000479190"/>
    </source>
</evidence>
<dbReference type="InterPro" id="IPR007110">
    <property type="entry name" value="Ig-like_dom"/>
</dbReference>
<dbReference type="GO" id="GO:0050808">
    <property type="term" value="P:synapse organization"/>
    <property type="evidence" value="ECO:0007669"/>
    <property type="project" value="TreeGrafter"/>
</dbReference>
<feature type="non-terminal residue" evidence="3">
    <location>
        <position position="1"/>
    </location>
</feature>
<feature type="domain" description="Ig-like" evidence="2">
    <location>
        <begin position="345"/>
        <end position="438"/>
    </location>
</feature>
<dbReference type="InterPro" id="IPR003598">
    <property type="entry name" value="Ig_sub2"/>
</dbReference>
<dbReference type="EMBL" id="CADCXV010000002">
    <property type="protein sequence ID" value="CAB0027796.1"/>
    <property type="molecule type" value="Genomic_DNA"/>
</dbReference>
<reference evidence="3 4" key="1">
    <citation type="submission" date="2020-02" db="EMBL/GenBank/DDBJ databases">
        <authorList>
            <person name="Ferguson B K."/>
        </authorList>
    </citation>
    <scope>NUCLEOTIDE SEQUENCE [LARGE SCALE GENOMIC DNA]</scope>
</reference>
<accession>A0A6H5HRH9</accession>
<proteinExistence type="predicted"/>
<dbReference type="InterPro" id="IPR037448">
    <property type="entry name" value="Zig-8"/>
</dbReference>
<dbReference type="SUPFAM" id="SSF48726">
    <property type="entry name" value="Immunoglobulin"/>
    <property type="match status" value="2"/>
</dbReference>
<organism evidence="3 4">
    <name type="scientific">Trichogramma brassicae</name>
    <dbReference type="NCBI Taxonomy" id="86971"/>
    <lineage>
        <taxon>Eukaryota</taxon>
        <taxon>Metazoa</taxon>
        <taxon>Ecdysozoa</taxon>
        <taxon>Arthropoda</taxon>
        <taxon>Hexapoda</taxon>
        <taxon>Insecta</taxon>
        <taxon>Pterygota</taxon>
        <taxon>Neoptera</taxon>
        <taxon>Endopterygota</taxon>
        <taxon>Hymenoptera</taxon>
        <taxon>Apocrita</taxon>
        <taxon>Proctotrupomorpha</taxon>
        <taxon>Chalcidoidea</taxon>
        <taxon>Trichogrammatidae</taxon>
        <taxon>Trichogramma</taxon>
    </lineage>
</organism>
<dbReference type="InterPro" id="IPR003599">
    <property type="entry name" value="Ig_sub"/>
</dbReference>
<dbReference type="OrthoDB" id="190835at2759"/>
<dbReference type="Proteomes" id="UP000479190">
    <property type="component" value="Unassembled WGS sequence"/>
</dbReference>
<sequence>NTALLHPFCMELGCRISIESTQWAAILSSCFVPKASCKKVRDATDAAICVRGRQTRLRRRVIAGLGARCVVHNMSHFTVNEEQQLRVEFVYIGLILLCLSAYTPSAKCVLSDGIYDRLAPYVNPARSGAQCKNSAYKRIVRCKYKHTHTDEQSDIAPREIQANIFSIIGRKFRGVARARGKKTRTRSGIIFPKLCSFVKSNNTTRMGLSVSTLVHTWNLYTLGHAHTYPYMKYRRKVWSLPSAANFVSISCSGCEEKCAITTPLPMQPQLYTENYVYRIQRGKWNEWSRTLREQSAFTSFTYDLKNTLSLGERTMEPAERHSSANNRPRQQMLDTTTGQKSKLEPGFDLMQPTNVTSPVGKTAYLTCRVHNLGDKTVSWVRHRDIHILTAGAYTYTSDQRFQVLHKPNSGSNNEWSEWTLCIKWAQERDEGIYECQISTIPLKSHQYHLNVVVPTAAILGGPELYVGAGSTINLTCAIHFSLEPPAFIFWYYNDVVMSYDSPRGGVSVITEKGSDVTTSWLLIQAAQPSDSGEYRCKPSNANMSSIRVHVLNGEPDKPIPILYALFSFRTSHVKKRLVQTKEKIPDRLGRQLRNHRHVYIFLVGNENLKRQLLKTGKSLNKCRKVTVQGTRGRGAQGVTTRMLCASATPNEQYVPTLTSGRAGGVRCARARRDANILVAKLVNASPIKLCDYTLGTIPTPIHKLVTVIGTKRERSGYGARWPRPAGRAPTLISLLARNFQLLHTLENSVFDRIHGETRMKNTFIALCGISSHLWHAFLWHKSHILAPRRSHHTRIRSCASLTPRYQNLNICNANIDTWLASIRYSYYDVYIFLVGNENLKRQLLKTGKSLNKCRKVTVQGTRGRGAQGVTTRMLCASATPNEQYVPTLTSGRAGGVRCARARRDANILVAKLGKHEDWRVRAHVLNTRILFHKLWTEQTLLDARARGCVSNYSRLQAGGKRDSARREKRPGTWKSRL</sequence>
<dbReference type="InterPro" id="IPR036179">
    <property type="entry name" value="Ig-like_dom_sf"/>
</dbReference>
<dbReference type="PANTHER" id="PTHR23279">
    <property type="entry name" value="DEFECTIVE PROBOSCIS EXTENSION RESPONSE DPR -RELATED"/>
    <property type="match status" value="1"/>
</dbReference>
<dbReference type="PANTHER" id="PTHR23279:SF46">
    <property type="entry name" value="DEFECTIVE PROBOSCIS EXTENSION RESPONSE 10, ISOFORM A-RELATED"/>
    <property type="match status" value="1"/>
</dbReference>
<evidence type="ECO:0000259" key="2">
    <source>
        <dbReference type="PROSITE" id="PS50835"/>
    </source>
</evidence>
<feature type="domain" description="Ig-like" evidence="2">
    <location>
        <begin position="454"/>
        <end position="547"/>
    </location>
</feature>
<feature type="region of interest" description="Disordered" evidence="1">
    <location>
        <begin position="315"/>
        <end position="352"/>
    </location>
</feature>
<dbReference type="GO" id="GO:0032589">
    <property type="term" value="C:neuron projection membrane"/>
    <property type="evidence" value="ECO:0007669"/>
    <property type="project" value="TreeGrafter"/>
</dbReference>
<gene>
    <name evidence="3" type="ORF">TBRA_LOCUS26</name>
</gene>
<dbReference type="AlphaFoldDB" id="A0A6H5HRH9"/>
<name>A0A6H5HRH9_9HYME</name>
<dbReference type="SMART" id="SM00409">
    <property type="entry name" value="IG"/>
    <property type="match status" value="2"/>
</dbReference>
<evidence type="ECO:0000313" key="3">
    <source>
        <dbReference type="EMBL" id="CAB0027796.1"/>
    </source>
</evidence>
<dbReference type="PROSITE" id="PS50835">
    <property type="entry name" value="IG_LIKE"/>
    <property type="match status" value="2"/>
</dbReference>
<dbReference type="InterPro" id="IPR013783">
    <property type="entry name" value="Ig-like_fold"/>
</dbReference>
<protein>
    <recommendedName>
        <fullName evidence="2">Ig-like domain-containing protein</fullName>
    </recommendedName>
</protein>
<feature type="compositionally biased region" description="Polar residues" evidence="1">
    <location>
        <begin position="323"/>
        <end position="340"/>
    </location>
</feature>